<dbReference type="GO" id="GO:0015192">
    <property type="term" value="F:L-phenylalanine transmembrane transporter activity"/>
    <property type="evidence" value="ECO:0007669"/>
    <property type="project" value="TreeGrafter"/>
</dbReference>
<dbReference type="AlphaFoldDB" id="A0A3B0TKF9"/>
<dbReference type="InterPro" id="IPR027417">
    <property type="entry name" value="P-loop_NTPase"/>
</dbReference>
<keyword evidence="3 5" id="KW-0067">ATP-binding</keyword>
<dbReference type="GO" id="GO:0042941">
    <property type="term" value="P:D-alanine transmembrane transport"/>
    <property type="evidence" value="ECO:0007669"/>
    <property type="project" value="TreeGrafter"/>
</dbReference>
<reference evidence="5" key="1">
    <citation type="submission" date="2018-06" db="EMBL/GenBank/DDBJ databases">
        <authorList>
            <person name="Zhirakovskaya E."/>
        </authorList>
    </citation>
    <scope>NUCLEOTIDE SEQUENCE</scope>
</reference>
<dbReference type="GO" id="GO:0015808">
    <property type="term" value="P:L-alanine transport"/>
    <property type="evidence" value="ECO:0007669"/>
    <property type="project" value="TreeGrafter"/>
</dbReference>
<dbReference type="GO" id="GO:1903805">
    <property type="term" value="P:L-valine import across plasma membrane"/>
    <property type="evidence" value="ECO:0007669"/>
    <property type="project" value="TreeGrafter"/>
</dbReference>
<dbReference type="PROSITE" id="PS50893">
    <property type="entry name" value="ABC_TRANSPORTER_2"/>
    <property type="match status" value="1"/>
</dbReference>
<dbReference type="EMBL" id="UOEM01000082">
    <property type="protein sequence ID" value="VAW14942.1"/>
    <property type="molecule type" value="Genomic_DNA"/>
</dbReference>
<proteinExistence type="predicted"/>
<dbReference type="InterPro" id="IPR003593">
    <property type="entry name" value="AAA+_ATPase"/>
</dbReference>
<keyword evidence="2" id="KW-0547">Nucleotide-binding</keyword>
<dbReference type="GO" id="GO:0005524">
    <property type="term" value="F:ATP binding"/>
    <property type="evidence" value="ECO:0007669"/>
    <property type="project" value="UniProtKB-KW"/>
</dbReference>
<dbReference type="GO" id="GO:0005304">
    <property type="term" value="F:L-valine transmembrane transporter activity"/>
    <property type="evidence" value="ECO:0007669"/>
    <property type="project" value="TreeGrafter"/>
</dbReference>
<dbReference type="GO" id="GO:1903806">
    <property type="term" value="P:L-isoleucine import across plasma membrane"/>
    <property type="evidence" value="ECO:0007669"/>
    <property type="project" value="TreeGrafter"/>
</dbReference>
<dbReference type="SUPFAM" id="SSF52540">
    <property type="entry name" value="P-loop containing nucleoside triphosphate hydrolases"/>
    <property type="match status" value="1"/>
</dbReference>
<dbReference type="PANTHER" id="PTHR45772:SF7">
    <property type="entry name" value="AMINO ACID ABC TRANSPORTER ATP-BINDING PROTEIN"/>
    <property type="match status" value="1"/>
</dbReference>
<dbReference type="CDD" id="cd03219">
    <property type="entry name" value="ABC_Mj1267_LivG_branched"/>
    <property type="match status" value="1"/>
</dbReference>
<dbReference type="GO" id="GO:0005886">
    <property type="term" value="C:plasma membrane"/>
    <property type="evidence" value="ECO:0007669"/>
    <property type="project" value="TreeGrafter"/>
</dbReference>
<evidence type="ECO:0000256" key="2">
    <source>
        <dbReference type="ARBA" id="ARBA00022741"/>
    </source>
</evidence>
<name>A0A3B0TKF9_9ZZZZ</name>
<dbReference type="Gene3D" id="3.40.50.300">
    <property type="entry name" value="P-loop containing nucleotide triphosphate hydrolases"/>
    <property type="match status" value="1"/>
</dbReference>
<evidence type="ECO:0000256" key="1">
    <source>
        <dbReference type="ARBA" id="ARBA00022448"/>
    </source>
</evidence>
<dbReference type="InterPro" id="IPR051120">
    <property type="entry name" value="ABC_AA/LPS_Transport"/>
</dbReference>
<keyword evidence="1" id="KW-0813">Transport</keyword>
<dbReference type="GO" id="GO:0015188">
    <property type="term" value="F:L-isoleucine transmembrane transporter activity"/>
    <property type="evidence" value="ECO:0007669"/>
    <property type="project" value="TreeGrafter"/>
</dbReference>
<sequence>MTPILEVKNVSVHFGGVVAVQEASLTIAPGQLIGFIGPNGAGKTTLMRVITGIVKPQAGQVLLDGEDLGGLTIDGRIRKGLALAQQIVQPFTQMSLLDNVALACGAAKTANALTSLFKLDRTRERARATELLASVGLEDAANAMPATVPLGYLKRLEVARAMALKPKLLLLDEPLAGLSQPEARGLADLIRSLNADGQAILLIEHNLREVMRICPRLYVQDNGRPLAFGDTAKVMQDKRVRTAYLGGAH</sequence>
<dbReference type="PANTHER" id="PTHR45772">
    <property type="entry name" value="CONSERVED COMPONENT OF ABC TRANSPORTER FOR NATURAL AMINO ACIDS-RELATED"/>
    <property type="match status" value="1"/>
</dbReference>
<organism evidence="5">
    <name type="scientific">hydrothermal vent metagenome</name>
    <dbReference type="NCBI Taxonomy" id="652676"/>
    <lineage>
        <taxon>unclassified sequences</taxon>
        <taxon>metagenomes</taxon>
        <taxon>ecological metagenomes</taxon>
    </lineage>
</organism>
<feature type="domain" description="ABC transporter" evidence="4">
    <location>
        <begin position="5"/>
        <end position="247"/>
    </location>
</feature>
<evidence type="ECO:0000256" key="3">
    <source>
        <dbReference type="ARBA" id="ARBA00022840"/>
    </source>
</evidence>
<dbReference type="InterPro" id="IPR003439">
    <property type="entry name" value="ABC_transporter-like_ATP-bd"/>
</dbReference>
<dbReference type="SMART" id="SM00382">
    <property type="entry name" value="AAA"/>
    <property type="match status" value="1"/>
</dbReference>
<evidence type="ECO:0000259" key="4">
    <source>
        <dbReference type="PROSITE" id="PS50893"/>
    </source>
</evidence>
<accession>A0A3B0TKF9</accession>
<evidence type="ECO:0000313" key="5">
    <source>
        <dbReference type="EMBL" id="VAW14942.1"/>
    </source>
</evidence>
<dbReference type="GO" id="GO:0016887">
    <property type="term" value="F:ATP hydrolysis activity"/>
    <property type="evidence" value="ECO:0007669"/>
    <property type="project" value="InterPro"/>
</dbReference>
<dbReference type="Pfam" id="PF00005">
    <property type="entry name" value="ABC_tran"/>
    <property type="match status" value="1"/>
</dbReference>
<protein>
    <submittedName>
        <fullName evidence="5">Branched-chain amino acid transport ATP-binding protein LivG (TC 3.A.1.4.1)</fullName>
    </submittedName>
</protein>
<gene>
    <name evidence="5" type="ORF">MNBD_ALPHA09-783</name>
</gene>